<dbReference type="AlphaFoldDB" id="A0A519BIV4"/>
<evidence type="ECO:0000256" key="10">
    <source>
        <dbReference type="SAM" id="MobiDB-lite"/>
    </source>
</evidence>
<dbReference type="Pfam" id="PF02416">
    <property type="entry name" value="TatA_B_E"/>
    <property type="match status" value="1"/>
</dbReference>
<comment type="caution">
    <text evidence="11">The sequence shown here is derived from an EMBL/GenBank/DDBJ whole genome shotgun (WGS) entry which is preliminary data.</text>
</comment>
<dbReference type="Gene3D" id="1.20.5.3310">
    <property type="match status" value="1"/>
</dbReference>
<evidence type="ECO:0000256" key="2">
    <source>
        <dbReference type="ARBA" id="ARBA00022448"/>
    </source>
</evidence>
<feature type="compositionally biased region" description="Basic residues" evidence="10">
    <location>
        <begin position="97"/>
        <end position="110"/>
    </location>
</feature>
<dbReference type="GO" id="GO:0043953">
    <property type="term" value="P:protein transport by the Tat complex"/>
    <property type="evidence" value="ECO:0007669"/>
    <property type="project" value="UniProtKB-UniRule"/>
</dbReference>
<sequence length="160" mass="17594">MFGIGTPEIIIIIVVALLVFGPKRLPDIGKSLGKGLREFKKATSEFKDQMNNPMDDKTDGKNDIAEAHDDKQLANKKNINPLENPLSSAKIKYSRVTAKKTAKTSSVKRKQPAELKTIKPKKAASSSHSNTAEVKKRRSAGTKPTTSKKVKKDTEILQPK</sequence>
<keyword evidence="5 9" id="KW-1133">Transmembrane helix</keyword>
<dbReference type="NCBIfam" id="NF011430">
    <property type="entry name" value="PRK14861.1"/>
    <property type="match status" value="1"/>
</dbReference>
<evidence type="ECO:0000256" key="1">
    <source>
        <dbReference type="ARBA" id="ARBA00004167"/>
    </source>
</evidence>
<protein>
    <recommendedName>
        <fullName evidence="9">Sec-independent protein translocase protein TatA</fullName>
    </recommendedName>
</protein>
<feature type="compositionally biased region" description="Basic and acidic residues" evidence="10">
    <location>
        <begin position="44"/>
        <end position="73"/>
    </location>
</feature>
<keyword evidence="9" id="KW-1003">Cell membrane</keyword>
<comment type="subcellular location">
    <subcellularLocation>
        <location evidence="9">Cell membrane</location>
        <topology evidence="9">Single-pass membrane protein</topology>
    </subcellularLocation>
    <subcellularLocation>
        <location evidence="1">Membrane</location>
        <topology evidence="1">Single-pass membrane protein</topology>
    </subcellularLocation>
</comment>
<dbReference type="EMBL" id="SGBC01000001">
    <property type="protein sequence ID" value="RZD17195.1"/>
    <property type="molecule type" value="Genomic_DNA"/>
</dbReference>
<comment type="similarity">
    <text evidence="9">Belongs to the TatA/E family.</text>
</comment>
<reference evidence="11 12" key="1">
    <citation type="journal article" date="2019" name="ISME J.">
        <title>Insights into ecological role of a new deltaproteobacterial order Candidatus Acidulodesulfobacterales by metagenomics and metatranscriptomics.</title>
        <authorList>
            <person name="Tan S."/>
            <person name="Liu J."/>
            <person name="Fang Y."/>
            <person name="Hedlund B.P."/>
            <person name="Lian Z.H."/>
            <person name="Huang L.Y."/>
            <person name="Li J.T."/>
            <person name="Huang L.N."/>
            <person name="Li W.J."/>
            <person name="Jiang H.C."/>
            <person name="Dong H.L."/>
            <person name="Shu W.S."/>
        </authorList>
    </citation>
    <scope>NUCLEOTIDE SEQUENCE [LARGE SCALE GENOMIC DNA]</scope>
    <source>
        <strain evidence="11">AP2</strain>
    </source>
</reference>
<dbReference type="GO" id="GO:0033281">
    <property type="term" value="C:TAT protein transport complex"/>
    <property type="evidence" value="ECO:0007669"/>
    <property type="project" value="UniProtKB-UniRule"/>
</dbReference>
<evidence type="ECO:0000313" key="11">
    <source>
        <dbReference type="EMBL" id="RZD17195.1"/>
    </source>
</evidence>
<gene>
    <name evidence="9" type="primary">tatA</name>
    <name evidence="11" type="ORF">EVJ46_02900</name>
</gene>
<keyword evidence="4 9" id="KW-0653">Protein transport</keyword>
<dbReference type="GO" id="GO:0008320">
    <property type="term" value="F:protein transmembrane transporter activity"/>
    <property type="evidence" value="ECO:0007669"/>
    <property type="project" value="UniProtKB-UniRule"/>
</dbReference>
<keyword evidence="3 9" id="KW-0812">Transmembrane</keyword>
<comment type="subunit">
    <text evidence="9">Forms a complex with TatC.</text>
</comment>
<evidence type="ECO:0000256" key="9">
    <source>
        <dbReference type="HAMAP-Rule" id="MF_00236"/>
    </source>
</evidence>
<dbReference type="PRINTS" id="PR01506">
    <property type="entry name" value="TATBPROTEIN"/>
</dbReference>
<evidence type="ECO:0000313" key="12">
    <source>
        <dbReference type="Proteomes" id="UP000316562"/>
    </source>
</evidence>
<dbReference type="InterPro" id="IPR006312">
    <property type="entry name" value="TatA/E"/>
</dbReference>
<dbReference type="HAMAP" id="MF_00236">
    <property type="entry name" value="TatA_E"/>
    <property type="match status" value="1"/>
</dbReference>
<evidence type="ECO:0000256" key="4">
    <source>
        <dbReference type="ARBA" id="ARBA00022927"/>
    </source>
</evidence>
<feature type="compositionally biased region" description="Basic residues" evidence="10">
    <location>
        <begin position="135"/>
        <end position="151"/>
    </location>
</feature>
<comment type="function">
    <text evidence="9">Part of the twin-arginine translocation (Tat) system that transports large folded proteins containing a characteristic twin-arginine motif in their signal peptide across membranes. TatA could form the protein-conducting channel of the Tat system.</text>
</comment>
<dbReference type="PANTHER" id="PTHR33162:SF1">
    <property type="entry name" value="SEC-INDEPENDENT PROTEIN TRANSLOCASE PROTEIN TATA, CHLOROPLASTIC"/>
    <property type="match status" value="1"/>
</dbReference>
<dbReference type="PANTHER" id="PTHR33162">
    <property type="entry name" value="SEC-INDEPENDENT PROTEIN TRANSLOCASE PROTEIN TATA, CHLOROPLASTIC"/>
    <property type="match status" value="1"/>
</dbReference>
<evidence type="ECO:0000256" key="6">
    <source>
        <dbReference type="ARBA" id="ARBA00023010"/>
    </source>
</evidence>
<dbReference type="Proteomes" id="UP000316562">
    <property type="component" value="Unassembled WGS sequence"/>
</dbReference>
<evidence type="ECO:0000256" key="3">
    <source>
        <dbReference type="ARBA" id="ARBA00022692"/>
    </source>
</evidence>
<comment type="function">
    <text evidence="8">Part of the twin-arginine translocation (Tat) system that transports large folded proteins containing a characteristic twin-arginine motif in their signal peptide across the thylakoid membrane. Involved in delta pH-dependent protein transport required for chloroplast development, especially thylakoid membrane formation. TATC and TATB mediate precursor recognition, whereas TATA facilitates translocation.</text>
</comment>
<organism evidence="11 12">
    <name type="scientific">Acididesulfobacter guangdongensis</name>
    <dbReference type="NCBI Taxonomy" id="2597225"/>
    <lineage>
        <taxon>Bacteria</taxon>
        <taxon>Deltaproteobacteria</taxon>
        <taxon>Candidatus Acidulodesulfobacterales</taxon>
        <taxon>Candidatus Acididesulfobacter</taxon>
    </lineage>
</organism>
<evidence type="ECO:0000256" key="7">
    <source>
        <dbReference type="ARBA" id="ARBA00023136"/>
    </source>
</evidence>
<accession>A0A519BIV4</accession>
<name>A0A519BIV4_ACIG2</name>
<feature type="transmembrane region" description="Helical" evidence="9">
    <location>
        <begin position="6"/>
        <end position="22"/>
    </location>
</feature>
<keyword evidence="2 9" id="KW-0813">Transport</keyword>
<dbReference type="NCBIfam" id="TIGR01411">
    <property type="entry name" value="tatAE"/>
    <property type="match status" value="1"/>
</dbReference>
<evidence type="ECO:0000256" key="8">
    <source>
        <dbReference type="ARBA" id="ARBA00025340"/>
    </source>
</evidence>
<dbReference type="GO" id="GO:0006886">
    <property type="term" value="P:intracellular protein transport"/>
    <property type="evidence" value="ECO:0007669"/>
    <property type="project" value="UniProtKB-ARBA"/>
</dbReference>
<dbReference type="NCBIfam" id="NF011429">
    <property type="entry name" value="PRK14857.1"/>
    <property type="match status" value="1"/>
</dbReference>
<dbReference type="InterPro" id="IPR003369">
    <property type="entry name" value="TatA/B/E"/>
</dbReference>
<keyword evidence="6 9" id="KW-0811">Translocation</keyword>
<evidence type="ECO:0000256" key="5">
    <source>
        <dbReference type="ARBA" id="ARBA00022989"/>
    </source>
</evidence>
<keyword evidence="7 9" id="KW-0472">Membrane</keyword>
<feature type="region of interest" description="Disordered" evidence="10">
    <location>
        <begin position="44"/>
        <end position="160"/>
    </location>
</feature>
<proteinExistence type="inferred from homology"/>